<dbReference type="OrthoDB" id="9807591at2"/>
<comment type="caution">
    <text evidence="3">The sequence shown here is derived from an EMBL/GenBank/DDBJ whole genome shotgun (WGS) entry which is preliminary data.</text>
</comment>
<protein>
    <recommendedName>
        <fullName evidence="2">Heparan-alpha-glucosaminide N-acetyltransferase catalytic domain-containing protein</fullName>
    </recommendedName>
</protein>
<dbReference type="AlphaFoldDB" id="A0A154BPX1"/>
<sequence length="226" mass="25289">MKQRIWEIDYFRGIAIILMVIFHLIVDMRDFHGYSFEYQSGFWYYEGKLSAILFIYIAGISSTFNQRSTHHGIKLLAAAMLVSGATYLFSPAIYVRFGILHLLSLSILLSPILMRLPSTILGALAAALLLLPRLLDQLTNDSGLLLPLGVTPATFVSMDYYPLVPWLAVFVLGLLTGRHVYRDQQSILPAMTGANTLSKLGRNSLFIYLIHQPLMLALLALVLGRT</sequence>
<name>A0A154BPX1_ANASB</name>
<evidence type="ECO:0000259" key="2">
    <source>
        <dbReference type="Pfam" id="PF07786"/>
    </source>
</evidence>
<keyword evidence="1" id="KW-0472">Membrane</keyword>
<evidence type="ECO:0000313" key="4">
    <source>
        <dbReference type="Proteomes" id="UP000076268"/>
    </source>
</evidence>
<keyword evidence="4" id="KW-1185">Reference proteome</keyword>
<feature type="transmembrane region" description="Helical" evidence="1">
    <location>
        <begin position="107"/>
        <end position="131"/>
    </location>
</feature>
<dbReference type="EMBL" id="LSGP01000017">
    <property type="protein sequence ID" value="KYZ75949.1"/>
    <property type="molecule type" value="Genomic_DNA"/>
</dbReference>
<gene>
    <name evidence="3" type="ORF">AXX12_05770</name>
</gene>
<keyword evidence="1" id="KW-0812">Transmembrane</keyword>
<feature type="domain" description="Heparan-alpha-glucosaminide N-acetyltransferase catalytic" evidence="2">
    <location>
        <begin position="4"/>
        <end position="213"/>
    </location>
</feature>
<feature type="transmembrane region" description="Helical" evidence="1">
    <location>
        <begin position="205"/>
        <end position="224"/>
    </location>
</feature>
<keyword evidence="1" id="KW-1133">Transmembrane helix</keyword>
<evidence type="ECO:0000313" key="3">
    <source>
        <dbReference type="EMBL" id="KYZ75949.1"/>
    </source>
</evidence>
<dbReference type="STRING" id="1794912.AXX12_05770"/>
<evidence type="ECO:0000256" key="1">
    <source>
        <dbReference type="SAM" id="Phobius"/>
    </source>
</evidence>
<dbReference type="InterPro" id="IPR012429">
    <property type="entry name" value="HGSNAT_cat"/>
</dbReference>
<dbReference type="Pfam" id="PF07786">
    <property type="entry name" value="HGSNAT_cat"/>
    <property type="match status" value="1"/>
</dbReference>
<feature type="transmembrane region" description="Helical" evidence="1">
    <location>
        <begin position="138"/>
        <end position="157"/>
    </location>
</feature>
<reference evidence="3 4" key="1">
    <citation type="submission" date="2016-02" db="EMBL/GenBank/DDBJ databases">
        <title>Anaerosporomusa subterraneum gen. nov., sp. nov., a spore-forming obligate anaerobe isolated from saprolite.</title>
        <authorList>
            <person name="Choi J.K."/>
            <person name="Shah M."/>
            <person name="Yee N."/>
        </authorList>
    </citation>
    <scope>NUCLEOTIDE SEQUENCE [LARGE SCALE GENOMIC DNA]</scope>
    <source>
        <strain evidence="3 4">RU4</strain>
    </source>
</reference>
<dbReference type="Proteomes" id="UP000076268">
    <property type="component" value="Unassembled WGS sequence"/>
</dbReference>
<organism evidence="3 4">
    <name type="scientific">Anaerosporomusa subterranea</name>
    <dbReference type="NCBI Taxonomy" id="1794912"/>
    <lineage>
        <taxon>Bacteria</taxon>
        <taxon>Bacillati</taxon>
        <taxon>Bacillota</taxon>
        <taxon>Negativicutes</taxon>
        <taxon>Acetonemataceae</taxon>
        <taxon>Anaerosporomusa</taxon>
    </lineage>
</organism>
<dbReference type="RefSeq" id="WP_066240533.1">
    <property type="nucleotide sequence ID" value="NZ_LSGP01000017.1"/>
</dbReference>
<accession>A0A154BPX1</accession>
<feature type="transmembrane region" description="Helical" evidence="1">
    <location>
        <begin position="42"/>
        <end position="63"/>
    </location>
</feature>
<feature type="transmembrane region" description="Helical" evidence="1">
    <location>
        <begin position="9"/>
        <end position="26"/>
    </location>
</feature>
<feature type="transmembrane region" description="Helical" evidence="1">
    <location>
        <begin position="75"/>
        <end position="95"/>
    </location>
</feature>
<proteinExistence type="predicted"/>